<dbReference type="Gene3D" id="3.40.50.1820">
    <property type="entry name" value="alpha/beta hydrolase"/>
    <property type="match status" value="2"/>
</dbReference>
<evidence type="ECO:0000259" key="4">
    <source>
        <dbReference type="Pfam" id="PF00135"/>
    </source>
</evidence>
<evidence type="ECO:0000256" key="3">
    <source>
        <dbReference type="RuleBase" id="RU361235"/>
    </source>
</evidence>
<dbReference type="InterPro" id="IPR019819">
    <property type="entry name" value="Carboxylesterase_B_CS"/>
</dbReference>
<dbReference type="RefSeq" id="WP_100340685.1">
    <property type="nucleotide sequence ID" value="NZ_PGFJ01000001.1"/>
</dbReference>
<dbReference type="InterPro" id="IPR002018">
    <property type="entry name" value="CarbesteraseB"/>
</dbReference>
<comment type="caution">
    <text evidence="5">The sequence shown here is derived from an EMBL/GenBank/DDBJ whole genome shotgun (WGS) entry which is preliminary data.</text>
</comment>
<accession>A0A2H9VUN1</accession>
<keyword evidence="2 3" id="KW-0378">Hydrolase</keyword>
<feature type="chain" id="PRO_5013985174" description="Carboxylic ester hydrolase" evidence="3">
    <location>
        <begin position="19"/>
        <end position="477"/>
    </location>
</feature>
<organism evidence="5 6">
    <name type="scientific">Mucilaginibacter auburnensis</name>
    <dbReference type="NCBI Taxonomy" id="1457233"/>
    <lineage>
        <taxon>Bacteria</taxon>
        <taxon>Pseudomonadati</taxon>
        <taxon>Bacteroidota</taxon>
        <taxon>Sphingobacteriia</taxon>
        <taxon>Sphingobacteriales</taxon>
        <taxon>Sphingobacteriaceae</taxon>
        <taxon>Mucilaginibacter</taxon>
    </lineage>
</organism>
<dbReference type="GO" id="GO:0016787">
    <property type="term" value="F:hydrolase activity"/>
    <property type="evidence" value="ECO:0007669"/>
    <property type="project" value="UniProtKB-KW"/>
</dbReference>
<evidence type="ECO:0000313" key="5">
    <source>
        <dbReference type="EMBL" id="PJJ84492.1"/>
    </source>
</evidence>
<name>A0A2H9VUN1_9SPHI</name>
<dbReference type="InterPro" id="IPR050309">
    <property type="entry name" value="Type-B_Carboxylest/Lipase"/>
</dbReference>
<protein>
    <recommendedName>
        <fullName evidence="3">Carboxylic ester hydrolase</fullName>
        <ecNumber evidence="3">3.1.1.-</ecNumber>
    </recommendedName>
</protein>
<evidence type="ECO:0000313" key="6">
    <source>
        <dbReference type="Proteomes" id="UP000242687"/>
    </source>
</evidence>
<feature type="signal peptide" evidence="3">
    <location>
        <begin position="1"/>
        <end position="18"/>
    </location>
</feature>
<dbReference type="Pfam" id="PF00135">
    <property type="entry name" value="COesterase"/>
    <property type="match status" value="2"/>
</dbReference>
<reference evidence="5 6" key="1">
    <citation type="submission" date="2017-11" db="EMBL/GenBank/DDBJ databases">
        <title>Genomic Encyclopedia of Archaeal and Bacterial Type Strains, Phase II (KMG-II): From Individual Species to Whole Genera.</title>
        <authorList>
            <person name="Goeker M."/>
        </authorList>
    </citation>
    <scope>NUCLEOTIDE SEQUENCE [LARGE SCALE GENOMIC DNA]</scope>
    <source>
        <strain evidence="5 6">DSM 28175</strain>
    </source>
</reference>
<dbReference type="InterPro" id="IPR019826">
    <property type="entry name" value="Carboxylesterase_B_AS"/>
</dbReference>
<dbReference type="SUPFAM" id="SSF53474">
    <property type="entry name" value="alpha/beta-Hydrolases"/>
    <property type="match status" value="1"/>
</dbReference>
<keyword evidence="6" id="KW-1185">Reference proteome</keyword>
<dbReference type="EC" id="3.1.1.-" evidence="3"/>
<feature type="domain" description="Carboxylesterase type B" evidence="4">
    <location>
        <begin position="353"/>
        <end position="457"/>
    </location>
</feature>
<dbReference type="AlphaFoldDB" id="A0A2H9VUN1"/>
<comment type="similarity">
    <text evidence="1 3">Belongs to the type-B carboxylesterase/lipase family.</text>
</comment>
<feature type="domain" description="Carboxylesterase type B" evidence="4">
    <location>
        <begin position="26"/>
        <end position="351"/>
    </location>
</feature>
<dbReference type="PROSITE" id="PS00122">
    <property type="entry name" value="CARBOXYLESTERASE_B_1"/>
    <property type="match status" value="1"/>
</dbReference>
<dbReference type="OrthoDB" id="9775851at2"/>
<dbReference type="InterPro" id="IPR029058">
    <property type="entry name" value="AB_hydrolase_fold"/>
</dbReference>
<dbReference type="EMBL" id="PGFJ01000001">
    <property type="protein sequence ID" value="PJJ84492.1"/>
    <property type="molecule type" value="Genomic_DNA"/>
</dbReference>
<gene>
    <name evidence="5" type="ORF">CLV57_1505</name>
</gene>
<evidence type="ECO:0000256" key="2">
    <source>
        <dbReference type="ARBA" id="ARBA00022801"/>
    </source>
</evidence>
<sequence>MKKLFIPFLFLALAGFFASWSGKDTNPVLTVEGGQIKGVATPTKGIIAYKGIPFAAPPVGNLRWREPQPVLPWKGVKTADKYGAAAMQVAWDPNSFYGKEWRASGSAPFKEDCLYLNVWTPAAGEKTKKLPVAVWIHGGGYREGFAFEPEMDGGEDWASRGVILVSVTYRLGVMGFFSHPLLSAESPNKVSGNYGLMDQAAAVKWVYKNIEQFGGDPKNITIFGQSAGAGSVQSLCASPVSKSMISKAISMSGGGLNTNGRPGLSLDTAQLQNKRMMDYFGKKTLTEMRSLSFDELLQMSQKYTEATKMRLTWSPIIDNYFLKKTFSEAAMAREIPDIPYMIGYTANDLSDMTKPISDFAALRASQSTKPTYAYLFQRQLPGDASGAFHSADLWYIFHSLRHSWRPNTAGDEDLSKKMVDFWTNFAKSGNPNGKLESTWKPYTAQNPQFLLLDADKDKAVLSMTATPQYKGNGLNRK</sequence>
<dbReference type="PANTHER" id="PTHR11559">
    <property type="entry name" value="CARBOXYLESTERASE"/>
    <property type="match status" value="1"/>
</dbReference>
<proteinExistence type="inferred from homology"/>
<dbReference type="PROSITE" id="PS00941">
    <property type="entry name" value="CARBOXYLESTERASE_B_2"/>
    <property type="match status" value="1"/>
</dbReference>
<dbReference type="Proteomes" id="UP000242687">
    <property type="component" value="Unassembled WGS sequence"/>
</dbReference>
<evidence type="ECO:0000256" key="1">
    <source>
        <dbReference type="ARBA" id="ARBA00005964"/>
    </source>
</evidence>
<keyword evidence="3" id="KW-0732">Signal</keyword>